<dbReference type="InterPro" id="IPR019454">
    <property type="entry name" value="Lipoprot_YkyA-like"/>
</dbReference>
<evidence type="ECO:0000313" key="3">
    <source>
        <dbReference type="EMBL" id="NMK96667.1"/>
    </source>
</evidence>
<evidence type="ECO:0000313" key="2">
    <source>
        <dbReference type="EMBL" id="NMK54274.1"/>
    </source>
</evidence>
<dbReference type="EMBL" id="JABBLX010000001">
    <property type="protein sequence ID" value="NMK96667.1"/>
    <property type="molecule type" value="Genomic_DNA"/>
</dbReference>
<name>A0A7Z8E3L9_STACP</name>
<organism evidence="4 5">
    <name type="scientific">Staphylococcus capitis</name>
    <dbReference type="NCBI Taxonomy" id="29388"/>
    <lineage>
        <taxon>Bacteria</taxon>
        <taxon>Bacillati</taxon>
        <taxon>Bacillota</taxon>
        <taxon>Bacilli</taxon>
        <taxon>Bacillales</taxon>
        <taxon>Staphylococcaceae</taxon>
        <taxon>Staphylococcus</taxon>
    </lineage>
</organism>
<dbReference type="SUPFAM" id="SSF140423">
    <property type="entry name" value="MW0975(SA0943)-like"/>
    <property type="match status" value="1"/>
</dbReference>
<dbReference type="Proteomes" id="UP000550736">
    <property type="component" value="Unassembled WGS sequence"/>
</dbReference>
<keyword evidence="6" id="KW-1185">Reference proteome</keyword>
<dbReference type="Proteomes" id="UP000291949">
    <property type="component" value="Unassembled WGS sequence"/>
</dbReference>
<accession>A0A7Z8E3L9</accession>
<dbReference type="PROSITE" id="PS51257">
    <property type="entry name" value="PROKAR_LIPOPROTEIN"/>
    <property type="match status" value="1"/>
</dbReference>
<dbReference type="Pfam" id="PF10368">
    <property type="entry name" value="YkyA"/>
    <property type="match status" value="1"/>
</dbReference>
<evidence type="ECO:0008006" key="8">
    <source>
        <dbReference type="Google" id="ProtNLM"/>
    </source>
</evidence>
<evidence type="ECO:0000313" key="7">
    <source>
        <dbReference type="Proteomes" id="UP000550736"/>
    </source>
</evidence>
<evidence type="ECO:0000313" key="4">
    <source>
        <dbReference type="EMBL" id="TBW77946.1"/>
    </source>
</evidence>
<sequence>MKFGKTVAIVLTSTVLLAGCTTDKKEIKKYDNQVQKAFDQEKSVNSTSKKINDLEEKKQKLFKKVNGKDQNTRKQAAEDIVKNVEKRQKEFKIEEQALNNSEKEFKKAKQYMNHIDNSAKKKEVTQLNDALKEKYEAHDAYAKAYKKALNKEKELFTFLNQDGATQSEVDSKSKDLSKAYKDMNKKFNTYSKAMRKVTQEKQDVDQLK</sequence>
<feature type="coiled-coil region" evidence="1">
    <location>
        <begin position="44"/>
        <end position="104"/>
    </location>
</feature>
<dbReference type="RefSeq" id="WP_030065193.1">
    <property type="nucleotide sequence ID" value="NZ_AP014956.1"/>
</dbReference>
<proteinExistence type="predicted"/>
<dbReference type="EMBL" id="JABBMI010000058">
    <property type="protein sequence ID" value="NMK54274.1"/>
    <property type="molecule type" value="Genomic_DNA"/>
</dbReference>
<evidence type="ECO:0000313" key="6">
    <source>
        <dbReference type="Proteomes" id="UP000538955"/>
    </source>
</evidence>
<dbReference type="EMBL" id="SCHC01000001">
    <property type="protein sequence ID" value="TBW77946.1"/>
    <property type="molecule type" value="Genomic_DNA"/>
</dbReference>
<reference evidence="6 7" key="2">
    <citation type="submission" date="2020-04" db="EMBL/GenBank/DDBJ databases">
        <title>The Epidemiology and Molecular Characteristics of Linezolid-Resistant Staphylococcus capitis in Huashan Hospital, Shanghai.</title>
        <authorList>
            <person name="Ding L."/>
            <person name="Li P."/>
            <person name="Yang Y."/>
            <person name="Lin D."/>
            <person name="Xu X."/>
        </authorList>
    </citation>
    <scope>NUCLEOTIDE SEQUENCE [LARGE SCALE GENOMIC DNA]</scope>
    <source>
        <strain evidence="3 7">12-86</strain>
        <strain evidence="2 6">17-84</strain>
    </source>
</reference>
<dbReference type="AlphaFoldDB" id="A0A7Z8E3L9"/>
<evidence type="ECO:0000313" key="5">
    <source>
        <dbReference type="Proteomes" id="UP000291949"/>
    </source>
</evidence>
<dbReference type="Proteomes" id="UP000538955">
    <property type="component" value="Unassembled WGS sequence"/>
</dbReference>
<evidence type="ECO:0000256" key="1">
    <source>
        <dbReference type="SAM" id="Coils"/>
    </source>
</evidence>
<keyword evidence="1" id="KW-0175">Coiled coil</keyword>
<dbReference type="Gene3D" id="1.20.120.570">
    <property type="entry name" value="YkyA-like"/>
    <property type="match status" value="1"/>
</dbReference>
<protein>
    <recommendedName>
        <fullName evidence="8">Lipoprotein</fullName>
    </recommendedName>
</protein>
<reference evidence="4 5" key="1">
    <citation type="journal article" date="2019" name="Sci. Transl. Med.">
        <title>Quorum sensing between bacterial species on the skin protects against epidermal injury in atopic dermatitis.</title>
        <authorList>
            <person name="Williams M.R."/>
        </authorList>
    </citation>
    <scope>NUCLEOTIDE SEQUENCE [LARGE SCALE GENOMIC DNA]</scope>
    <source>
        <strain evidence="4 5">H8</strain>
    </source>
</reference>
<dbReference type="InterPro" id="IPR036785">
    <property type="entry name" value="YkyA-like_sf"/>
</dbReference>
<comment type="caution">
    <text evidence="4">The sequence shown here is derived from an EMBL/GenBank/DDBJ whole genome shotgun (WGS) entry which is preliminary data.</text>
</comment>
<gene>
    <name evidence="4" type="ORF">EQ811_02455</name>
    <name evidence="3" type="ORF">HHM13_00945</name>
    <name evidence="2" type="ORF">HHM24_05825</name>
</gene>